<dbReference type="PANTHER" id="PTHR33127">
    <property type="entry name" value="TRANSMEMBRANE PROTEIN"/>
    <property type="match status" value="1"/>
</dbReference>
<evidence type="ECO:0000313" key="4">
    <source>
        <dbReference type="Proteomes" id="UP000026962"/>
    </source>
</evidence>
<feature type="compositionally biased region" description="Acidic residues" evidence="1">
    <location>
        <begin position="473"/>
        <end position="500"/>
    </location>
</feature>
<dbReference type="CDD" id="cd09917">
    <property type="entry name" value="F-box_SF"/>
    <property type="match status" value="1"/>
</dbReference>
<accession>A0A0E0LVF4</accession>
<dbReference type="HOGENOM" id="CLU_026671_0_0_1"/>
<feature type="region of interest" description="Disordered" evidence="1">
    <location>
        <begin position="473"/>
        <end position="502"/>
    </location>
</feature>
<dbReference type="InterPro" id="IPR036047">
    <property type="entry name" value="F-box-like_dom_sf"/>
</dbReference>
<dbReference type="STRING" id="4537.A0A0E0LVF4"/>
<dbReference type="Proteomes" id="UP000026962">
    <property type="component" value="Chromosome 8"/>
</dbReference>
<dbReference type="Gramene" id="OPUNC08G14550.1">
    <property type="protein sequence ID" value="OPUNC08G14550.1"/>
    <property type="gene ID" value="OPUNC08G14550"/>
</dbReference>
<protein>
    <recommendedName>
        <fullName evidence="2">F-box domain-containing protein</fullName>
    </recommendedName>
</protein>
<dbReference type="PANTHER" id="PTHR33127:SF97">
    <property type="entry name" value="OS08G0448300 PROTEIN"/>
    <property type="match status" value="1"/>
</dbReference>
<dbReference type="InterPro" id="IPR001810">
    <property type="entry name" value="F-box_dom"/>
</dbReference>
<dbReference type="eggNOG" id="ENOG502QWFR">
    <property type="taxonomic scope" value="Eukaryota"/>
</dbReference>
<dbReference type="OMA" id="MFYGAKE"/>
<dbReference type="SMART" id="SM00256">
    <property type="entry name" value="FBOX"/>
    <property type="match status" value="1"/>
</dbReference>
<organism evidence="3">
    <name type="scientific">Oryza punctata</name>
    <name type="common">Red rice</name>
    <dbReference type="NCBI Taxonomy" id="4537"/>
    <lineage>
        <taxon>Eukaryota</taxon>
        <taxon>Viridiplantae</taxon>
        <taxon>Streptophyta</taxon>
        <taxon>Embryophyta</taxon>
        <taxon>Tracheophyta</taxon>
        <taxon>Spermatophyta</taxon>
        <taxon>Magnoliopsida</taxon>
        <taxon>Liliopsida</taxon>
        <taxon>Poales</taxon>
        <taxon>Poaceae</taxon>
        <taxon>BOP clade</taxon>
        <taxon>Oryzoideae</taxon>
        <taxon>Oryzeae</taxon>
        <taxon>Oryzinae</taxon>
        <taxon>Oryza</taxon>
    </lineage>
</organism>
<sequence>MEINSDSGGKGGDCSSSLPSGFGKKPWLVQAQGRETLSFVDMSDRSLHMRAIPDLQGKLCLGCVHGGDWLLMVDEITGDCFLFCLSNSSKISLPPLREPLLDLGPCVVLGSSPDNRDCAVVITSLPDAEQSFLLRCHPGDEEWTKLIVQLGSDRLFGKLVNYAGQLYSLSSFGRLLTIDWYLVESCGELFYVVTSLYGYPYNCPFNKVSVYHLDRAESKFKKVDGIGTDRAFLISSHYGFSCTAMEGLVQGNCVYIVWSGCDCERLYKFCLDDMTISFQPILPHPTKDLRRGFWSVPAGIKATELIESAPSIRRDTEVNLLNNFNEDEDAHATTKASWQDLPIEMLELIVSNLSLVDRLRFPSVCKEWSSVSNPIAQAKVWPWLMHCSRQDGACKMFDPLCGVEYTMKVGPFDADEQQVFRFSKDGWVVVTQGTTGYCVFLGACSSPKGDGIAVWTCRPNEEETKDNDIYYEEEAEDEERDSEENEINYEEEAEDEESETKEDYWSRFDFENDEVMFPVARNNPKGNLAVFNPNNNERRILDKPEPIHTNLTPLDEGSEACYLVELREELVAVFHRNAYEAPRVLKLDESKMEWVEIEDIGGGTLFLDYRASIALPSSEAGHGNRIYFPKFSEDGKQIIFYDMEAKKYSPMFYGAKEPMNCVWFVPKVQADE</sequence>
<dbReference type="SUPFAM" id="SSF81383">
    <property type="entry name" value="F-box domain"/>
    <property type="match status" value="1"/>
</dbReference>
<dbReference type="Gene3D" id="1.20.1280.50">
    <property type="match status" value="1"/>
</dbReference>
<evidence type="ECO:0000313" key="3">
    <source>
        <dbReference type="EnsemblPlants" id="OPUNC08G14550.1"/>
    </source>
</evidence>
<reference evidence="3" key="1">
    <citation type="submission" date="2015-04" db="UniProtKB">
        <authorList>
            <consortium name="EnsemblPlants"/>
        </authorList>
    </citation>
    <scope>IDENTIFICATION</scope>
</reference>
<dbReference type="AlphaFoldDB" id="A0A0E0LVF4"/>
<dbReference type="InterPro" id="IPR005174">
    <property type="entry name" value="KIB1-4_b-propeller"/>
</dbReference>
<proteinExistence type="predicted"/>
<reference evidence="3" key="2">
    <citation type="submission" date="2018-05" db="EMBL/GenBank/DDBJ databases">
        <title>OpunRS2 (Oryza punctata Reference Sequence Version 2).</title>
        <authorList>
            <person name="Zhang J."/>
            <person name="Kudrna D."/>
            <person name="Lee S."/>
            <person name="Talag J."/>
            <person name="Welchert J."/>
            <person name="Wing R.A."/>
        </authorList>
    </citation>
    <scope>NUCLEOTIDE SEQUENCE [LARGE SCALE GENOMIC DNA]</scope>
</reference>
<name>A0A0E0LVF4_ORYPU</name>
<feature type="domain" description="F-box" evidence="2">
    <location>
        <begin position="335"/>
        <end position="384"/>
    </location>
</feature>
<evidence type="ECO:0000259" key="2">
    <source>
        <dbReference type="PROSITE" id="PS50181"/>
    </source>
</evidence>
<evidence type="ECO:0000256" key="1">
    <source>
        <dbReference type="SAM" id="MobiDB-lite"/>
    </source>
</evidence>
<dbReference type="EnsemblPlants" id="OPUNC08G14550.1">
    <property type="protein sequence ID" value="OPUNC08G14550.1"/>
    <property type="gene ID" value="OPUNC08G14550"/>
</dbReference>
<dbReference type="Pfam" id="PF03478">
    <property type="entry name" value="Beta-prop_KIB1-4"/>
    <property type="match status" value="2"/>
</dbReference>
<keyword evidence="4" id="KW-1185">Reference proteome</keyword>
<dbReference type="Pfam" id="PF00646">
    <property type="entry name" value="F-box"/>
    <property type="match status" value="1"/>
</dbReference>
<dbReference type="PROSITE" id="PS50181">
    <property type="entry name" value="FBOX"/>
    <property type="match status" value="1"/>
</dbReference>